<sequence>MRINRDNEHLNTLKDYYAEHKVLPSYAGIAELLGMKSRASVQQLVSRLKENGYLDNKVPRRLVPTSKFLERPLVGSAPAGFPSPAEEALGDAISIDDYLVEHPSATVLVQVDGDSMIGAGINSGDIMIVRRESRPRVDRIIVAIVDGDFTIKYLRKDKQGYFLEPANPAYPIIRPDNDLQMYGVVVGQFRKYDE</sequence>
<dbReference type="PRINTS" id="PR00726">
    <property type="entry name" value="LEXASERPTASE"/>
</dbReference>
<dbReference type="FunCoup" id="Q0EWQ9">
    <property type="interactions" value="55"/>
</dbReference>
<dbReference type="HOGENOM" id="CLU_066192_45_2_0"/>
<gene>
    <name evidence="10" type="ORF">SPV1_06309</name>
</gene>
<dbReference type="InParanoid" id="Q0EWQ9"/>
<dbReference type="Pfam" id="PF01726">
    <property type="entry name" value="LexA_DNA_bind"/>
    <property type="match status" value="1"/>
</dbReference>
<dbReference type="GO" id="GO:0006281">
    <property type="term" value="P:DNA repair"/>
    <property type="evidence" value="ECO:0007669"/>
    <property type="project" value="UniProtKB-KW"/>
</dbReference>
<dbReference type="EMBL" id="AATS01000018">
    <property type="protein sequence ID" value="EAU53730.1"/>
    <property type="molecule type" value="Genomic_DNA"/>
</dbReference>
<keyword evidence="2" id="KW-0227">DNA damage</keyword>
<dbReference type="GO" id="GO:0006508">
    <property type="term" value="P:proteolysis"/>
    <property type="evidence" value="ECO:0007669"/>
    <property type="project" value="InterPro"/>
</dbReference>
<feature type="domain" description="Peptidase S24/S26A/S26B/S26C" evidence="8">
    <location>
        <begin position="72"/>
        <end position="186"/>
    </location>
</feature>
<dbReference type="Gene3D" id="2.10.109.10">
    <property type="entry name" value="Umud Fragment, subunit A"/>
    <property type="match status" value="1"/>
</dbReference>
<dbReference type="InterPro" id="IPR006199">
    <property type="entry name" value="LexA_DNA-bd_dom"/>
</dbReference>
<reference evidence="10 11" key="1">
    <citation type="submission" date="2006-09" db="EMBL/GenBank/DDBJ databases">
        <authorList>
            <person name="Emerson D."/>
            <person name="Ferriera S."/>
            <person name="Johnson J."/>
            <person name="Kravitz S."/>
            <person name="Halpern A."/>
            <person name="Remington K."/>
            <person name="Beeson K."/>
            <person name="Tran B."/>
            <person name="Rogers Y.-H."/>
            <person name="Friedman R."/>
            <person name="Venter J.C."/>
        </authorList>
    </citation>
    <scope>NUCLEOTIDE SEQUENCE [LARGE SCALE GENOMIC DNA]</scope>
    <source>
        <strain evidence="10 11">PV-1</strain>
    </source>
</reference>
<organism evidence="10 11">
    <name type="scientific">Mariprofundus ferrooxydans PV-1</name>
    <dbReference type="NCBI Taxonomy" id="314345"/>
    <lineage>
        <taxon>Bacteria</taxon>
        <taxon>Pseudomonadati</taxon>
        <taxon>Pseudomonadota</taxon>
        <taxon>Candidatius Mariprofundia</taxon>
        <taxon>Mariprofundales</taxon>
        <taxon>Mariprofundaceae</taxon>
        <taxon>Mariprofundus</taxon>
    </lineage>
</organism>
<comment type="caution">
    <text evidence="10">The sequence shown here is derived from an EMBL/GenBank/DDBJ whole genome shotgun (WGS) entry which is preliminary data.</text>
</comment>
<feature type="domain" description="LexA repressor DNA-binding" evidence="9">
    <location>
        <begin position="5"/>
        <end position="56"/>
    </location>
</feature>
<dbReference type="AlphaFoldDB" id="Q0EWQ9"/>
<comment type="similarity">
    <text evidence="1 7">Belongs to the peptidase S24 family.</text>
</comment>
<dbReference type="MEROPS" id="S24.003"/>
<keyword evidence="4 7" id="KW-0068">Autocatalytic cleavage</keyword>
<dbReference type="GO" id="GO:0006355">
    <property type="term" value="P:regulation of DNA-templated transcription"/>
    <property type="evidence" value="ECO:0007669"/>
    <property type="project" value="InterPro"/>
</dbReference>
<dbReference type="eggNOG" id="COG1974">
    <property type="taxonomic scope" value="Bacteria"/>
</dbReference>
<dbReference type="Proteomes" id="UP000005297">
    <property type="component" value="Unassembled WGS sequence"/>
</dbReference>
<keyword evidence="5" id="KW-0234">DNA repair</keyword>
<keyword evidence="6" id="KW-0742">SOS response</keyword>
<dbReference type="InterPro" id="IPR015927">
    <property type="entry name" value="Peptidase_S24_S26A/B/C"/>
</dbReference>
<dbReference type="InterPro" id="IPR036388">
    <property type="entry name" value="WH-like_DNA-bd_sf"/>
</dbReference>
<evidence type="ECO:0000256" key="7">
    <source>
        <dbReference type="RuleBase" id="RU003991"/>
    </source>
</evidence>
<evidence type="ECO:0000256" key="3">
    <source>
        <dbReference type="ARBA" id="ARBA00022801"/>
    </source>
</evidence>
<dbReference type="NCBIfam" id="NF007621">
    <property type="entry name" value="PRK10276.1"/>
    <property type="match status" value="1"/>
</dbReference>
<evidence type="ECO:0000256" key="4">
    <source>
        <dbReference type="ARBA" id="ARBA00022813"/>
    </source>
</evidence>
<evidence type="ECO:0000256" key="5">
    <source>
        <dbReference type="ARBA" id="ARBA00023204"/>
    </source>
</evidence>
<dbReference type="PANTHER" id="PTHR33516:SF2">
    <property type="entry name" value="LEXA REPRESSOR-RELATED"/>
    <property type="match status" value="1"/>
</dbReference>
<protein>
    <submittedName>
        <fullName evidence="10">Putative prophage repressor</fullName>
    </submittedName>
</protein>
<evidence type="ECO:0000259" key="9">
    <source>
        <dbReference type="Pfam" id="PF01726"/>
    </source>
</evidence>
<evidence type="ECO:0000313" key="10">
    <source>
        <dbReference type="EMBL" id="EAU53730.1"/>
    </source>
</evidence>
<keyword evidence="3 7" id="KW-0378">Hydrolase</keyword>
<dbReference type="SUPFAM" id="SSF46785">
    <property type="entry name" value="Winged helix' DNA-binding domain"/>
    <property type="match status" value="1"/>
</dbReference>
<evidence type="ECO:0000256" key="6">
    <source>
        <dbReference type="ARBA" id="ARBA00023236"/>
    </source>
</evidence>
<dbReference type="RefSeq" id="WP_009851555.1">
    <property type="nucleotide sequence ID" value="NZ_DS022295.1"/>
</dbReference>
<dbReference type="InterPro" id="IPR050077">
    <property type="entry name" value="LexA_repressor"/>
</dbReference>
<dbReference type="CDD" id="cd06529">
    <property type="entry name" value="S24_LexA-like"/>
    <property type="match status" value="1"/>
</dbReference>
<dbReference type="GO" id="GO:0003677">
    <property type="term" value="F:DNA binding"/>
    <property type="evidence" value="ECO:0007669"/>
    <property type="project" value="InterPro"/>
</dbReference>
<evidence type="ECO:0000256" key="2">
    <source>
        <dbReference type="ARBA" id="ARBA00022763"/>
    </source>
</evidence>
<evidence type="ECO:0000256" key="1">
    <source>
        <dbReference type="ARBA" id="ARBA00007484"/>
    </source>
</evidence>
<proteinExistence type="inferred from homology"/>
<dbReference type="OrthoDB" id="9787787at2"/>
<dbReference type="SUPFAM" id="SSF51306">
    <property type="entry name" value="LexA/Signal peptidase"/>
    <property type="match status" value="1"/>
</dbReference>
<dbReference type="GO" id="GO:0009432">
    <property type="term" value="P:SOS response"/>
    <property type="evidence" value="ECO:0007669"/>
    <property type="project" value="UniProtKB-KW"/>
</dbReference>
<accession>Q0EWQ9</accession>
<dbReference type="InterPro" id="IPR039418">
    <property type="entry name" value="LexA-like"/>
</dbReference>
<dbReference type="InterPro" id="IPR006197">
    <property type="entry name" value="Peptidase_S24_LexA"/>
</dbReference>
<name>Q0EWQ9_9PROT</name>
<dbReference type="GO" id="GO:0004252">
    <property type="term" value="F:serine-type endopeptidase activity"/>
    <property type="evidence" value="ECO:0007669"/>
    <property type="project" value="InterPro"/>
</dbReference>
<dbReference type="InterPro" id="IPR036286">
    <property type="entry name" value="LexA/Signal_pep-like_sf"/>
</dbReference>
<dbReference type="Pfam" id="PF00717">
    <property type="entry name" value="Peptidase_S24"/>
    <property type="match status" value="1"/>
</dbReference>
<dbReference type="PANTHER" id="PTHR33516">
    <property type="entry name" value="LEXA REPRESSOR"/>
    <property type="match status" value="1"/>
</dbReference>
<evidence type="ECO:0000259" key="8">
    <source>
        <dbReference type="Pfam" id="PF00717"/>
    </source>
</evidence>
<dbReference type="Gene3D" id="1.10.10.10">
    <property type="entry name" value="Winged helix-like DNA-binding domain superfamily/Winged helix DNA-binding domain"/>
    <property type="match status" value="1"/>
</dbReference>
<dbReference type="InterPro" id="IPR036390">
    <property type="entry name" value="WH_DNA-bd_sf"/>
</dbReference>
<evidence type="ECO:0000313" key="11">
    <source>
        <dbReference type="Proteomes" id="UP000005297"/>
    </source>
</evidence>
<keyword evidence="11" id="KW-1185">Reference proteome</keyword>